<name>A0A7W7YBP5_9BACT</name>
<organism evidence="13 14">
    <name type="scientific">Prosthecobacter vanneervenii</name>
    <dbReference type="NCBI Taxonomy" id="48466"/>
    <lineage>
        <taxon>Bacteria</taxon>
        <taxon>Pseudomonadati</taxon>
        <taxon>Verrucomicrobiota</taxon>
        <taxon>Verrucomicrobiia</taxon>
        <taxon>Verrucomicrobiales</taxon>
        <taxon>Verrucomicrobiaceae</taxon>
        <taxon>Prosthecobacter</taxon>
    </lineage>
</organism>
<keyword evidence="5" id="KW-0488">Methylation</keyword>
<evidence type="ECO:0000259" key="12">
    <source>
        <dbReference type="Pfam" id="PF08334"/>
    </source>
</evidence>
<dbReference type="Proteomes" id="UP000590740">
    <property type="component" value="Unassembled WGS sequence"/>
</dbReference>
<dbReference type="GO" id="GO:0015627">
    <property type="term" value="C:type II protein secretion system complex"/>
    <property type="evidence" value="ECO:0007669"/>
    <property type="project" value="InterPro"/>
</dbReference>
<evidence type="ECO:0000256" key="5">
    <source>
        <dbReference type="ARBA" id="ARBA00022481"/>
    </source>
</evidence>
<dbReference type="PANTHER" id="PTHR30093">
    <property type="entry name" value="GENERAL SECRETION PATHWAY PROTEIN G"/>
    <property type="match status" value="1"/>
</dbReference>
<keyword evidence="14" id="KW-1185">Reference proteome</keyword>
<gene>
    <name evidence="13" type="ORF">HNQ65_002831</name>
</gene>
<evidence type="ECO:0000256" key="8">
    <source>
        <dbReference type="ARBA" id="ARBA00022989"/>
    </source>
</evidence>
<evidence type="ECO:0000256" key="3">
    <source>
        <dbReference type="ARBA" id="ARBA00020042"/>
    </source>
</evidence>
<protein>
    <recommendedName>
        <fullName evidence="3">Type II secretion system core protein G</fullName>
    </recommendedName>
</protein>
<dbReference type="AlphaFoldDB" id="A0A7W7YBP5"/>
<keyword evidence="7 11" id="KW-0812">Transmembrane</keyword>
<evidence type="ECO:0000313" key="14">
    <source>
        <dbReference type="Proteomes" id="UP000590740"/>
    </source>
</evidence>
<keyword evidence="8 11" id="KW-1133">Transmembrane helix</keyword>
<keyword evidence="4" id="KW-1003">Cell membrane</keyword>
<dbReference type="RefSeq" id="WP_184340158.1">
    <property type="nucleotide sequence ID" value="NZ_JACHIG010000005.1"/>
</dbReference>
<evidence type="ECO:0000256" key="6">
    <source>
        <dbReference type="ARBA" id="ARBA00022519"/>
    </source>
</evidence>
<dbReference type="GO" id="GO:0005886">
    <property type="term" value="C:plasma membrane"/>
    <property type="evidence" value="ECO:0007669"/>
    <property type="project" value="UniProtKB-SubCell"/>
</dbReference>
<accession>A0A7W7YBP5</accession>
<keyword evidence="6" id="KW-0997">Cell inner membrane</keyword>
<dbReference type="InterPro" id="IPR000983">
    <property type="entry name" value="Bac_GSPG_pilin"/>
</dbReference>
<comment type="subcellular location">
    <subcellularLocation>
        <location evidence="1">Cell inner membrane</location>
        <topology evidence="1">Single-pass membrane protein</topology>
    </subcellularLocation>
</comment>
<dbReference type="Pfam" id="PF08334">
    <property type="entry name" value="T2SSG"/>
    <property type="match status" value="1"/>
</dbReference>
<dbReference type="InterPro" id="IPR010054">
    <property type="entry name" value="Type2_sec_GspG"/>
</dbReference>
<reference evidence="13 14" key="1">
    <citation type="submission" date="2020-08" db="EMBL/GenBank/DDBJ databases">
        <title>Genomic Encyclopedia of Type Strains, Phase IV (KMG-IV): sequencing the most valuable type-strain genomes for metagenomic binning, comparative biology and taxonomic classification.</title>
        <authorList>
            <person name="Goeker M."/>
        </authorList>
    </citation>
    <scope>NUCLEOTIDE SEQUENCE [LARGE SCALE GENOMIC DNA]</scope>
    <source>
        <strain evidence="13 14">DSM 12252</strain>
    </source>
</reference>
<evidence type="ECO:0000256" key="7">
    <source>
        <dbReference type="ARBA" id="ARBA00022692"/>
    </source>
</evidence>
<dbReference type="PANTHER" id="PTHR30093:SF44">
    <property type="entry name" value="TYPE II SECRETION SYSTEM CORE PROTEIN G"/>
    <property type="match status" value="1"/>
</dbReference>
<sequence length="145" mass="15532">MKYTQLQPRNPASGFTLVEMILVLAIVALLVGAAIVNYGGVLEGGKKTTAKGNISTITSALRAYEVDNMVLPTTDQGLSALVEKPTSRPAPQSWSPKLKKLPIDPWGNAYHYRRPGVKDKTGFDVYSAGPDGVADNADDIGSWDN</sequence>
<keyword evidence="9 11" id="KW-0472">Membrane</keyword>
<evidence type="ECO:0000256" key="9">
    <source>
        <dbReference type="ARBA" id="ARBA00023136"/>
    </source>
</evidence>
<dbReference type="PRINTS" id="PR00813">
    <property type="entry name" value="BCTERIALGSPG"/>
</dbReference>
<comment type="caution">
    <text evidence="13">The sequence shown here is derived from an EMBL/GenBank/DDBJ whole genome shotgun (WGS) entry which is preliminary data.</text>
</comment>
<dbReference type="NCBIfam" id="TIGR01710">
    <property type="entry name" value="typeII_sec_gspG"/>
    <property type="match status" value="1"/>
</dbReference>
<feature type="transmembrane region" description="Helical" evidence="11">
    <location>
        <begin position="20"/>
        <end position="41"/>
    </location>
</feature>
<evidence type="ECO:0000256" key="11">
    <source>
        <dbReference type="SAM" id="Phobius"/>
    </source>
</evidence>
<comment type="similarity">
    <text evidence="2">Belongs to the GSP G family.</text>
</comment>
<dbReference type="Gene3D" id="3.30.700.10">
    <property type="entry name" value="Glycoprotein, Type 4 Pilin"/>
    <property type="match status" value="1"/>
</dbReference>
<evidence type="ECO:0000313" key="13">
    <source>
        <dbReference type="EMBL" id="MBB5033248.1"/>
    </source>
</evidence>
<dbReference type="SUPFAM" id="SSF54523">
    <property type="entry name" value="Pili subunits"/>
    <property type="match status" value="1"/>
</dbReference>
<dbReference type="NCBIfam" id="TIGR02532">
    <property type="entry name" value="IV_pilin_GFxxxE"/>
    <property type="match status" value="1"/>
</dbReference>
<dbReference type="GO" id="GO:0015628">
    <property type="term" value="P:protein secretion by the type II secretion system"/>
    <property type="evidence" value="ECO:0007669"/>
    <property type="project" value="InterPro"/>
</dbReference>
<dbReference type="InterPro" id="IPR045584">
    <property type="entry name" value="Pilin-like"/>
</dbReference>
<dbReference type="EMBL" id="JACHIG010000005">
    <property type="protein sequence ID" value="MBB5033248.1"/>
    <property type="molecule type" value="Genomic_DNA"/>
</dbReference>
<evidence type="ECO:0000256" key="4">
    <source>
        <dbReference type="ARBA" id="ARBA00022475"/>
    </source>
</evidence>
<proteinExistence type="inferred from homology"/>
<evidence type="ECO:0000256" key="1">
    <source>
        <dbReference type="ARBA" id="ARBA00004377"/>
    </source>
</evidence>
<feature type="domain" description="Type II secretion system protein GspG C-terminal" evidence="12">
    <location>
        <begin position="41"/>
        <end position="143"/>
    </location>
</feature>
<dbReference type="Pfam" id="PF07963">
    <property type="entry name" value="N_methyl"/>
    <property type="match status" value="1"/>
</dbReference>
<feature type="region of interest" description="Disordered" evidence="10">
    <location>
        <begin position="123"/>
        <end position="145"/>
    </location>
</feature>
<evidence type="ECO:0000256" key="2">
    <source>
        <dbReference type="ARBA" id="ARBA00009984"/>
    </source>
</evidence>
<dbReference type="InterPro" id="IPR013545">
    <property type="entry name" value="T2SS_protein-GspG_C"/>
</dbReference>
<dbReference type="InterPro" id="IPR012902">
    <property type="entry name" value="N_methyl_site"/>
</dbReference>
<dbReference type="PROSITE" id="PS00409">
    <property type="entry name" value="PROKAR_NTER_METHYL"/>
    <property type="match status" value="1"/>
</dbReference>
<evidence type="ECO:0000256" key="10">
    <source>
        <dbReference type="SAM" id="MobiDB-lite"/>
    </source>
</evidence>